<accession>A0ABN6FHP4</accession>
<organism evidence="1 2">
    <name type="scientific">Sinomonas cyclohexanicum</name>
    <name type="common">Corynebacterium cyclohexanicum</name>
    <dbReference type="NCBI Taxonomy" id="322009"/>
    <lineage>
        <taxon>Bacteria</taxon>
        <taxon>Bacillati</taxon>
        <taxon>Actinomycetota</taxon>
        <taxon>Actinomycetes</taxon>
        <taxon>Micrococcales</taxon>
        <taxon>Micrococcaceae</taxon>
        <taxon>Sinomonas</taxon>
    </lineage>
</organism>
<evidence type="ECO:0008006" key="3">
    <source>
        <dbReference type="Google" id="ProtNLM"/>
    </source>
</evidence>
<reference evidence="1 2" key="1">
    <citation type="journal article" date="2021" name="J. Biosci. Bioeng.">
        <title>Identification and characterization of a chc gene cluster responsible for the aromatization pathway of cyclohexanecarboxylate degradation in Sinomonas cyclohexanicum ATCC 51369.</title>
        <authorList>
            <person name="Yamamoto T."/>
            <person name="Hasegawa Y."/>
            <person name="Lau P.C.K."/>
            <person name="Iwaki H."/>
        </authorList>
    </citation>
    <scope>NUCLEOTIDE SEQUENCE [LARGE SCALE GENOMIC DNA]</scope>
    <source>
        <strain evidence="1 2">ATCC 51369</strain>
    </source>
</reference>
<name>A0ABN6FHP4_SINCY</name>
<evidence type="ECO:0000313" key="1">
    <source>
        <dbReference type="EMBL" id="BCT76387.1"/>
    </source>
</evidence>
<sequence length="106" mass="11532">MSVIDAAGEELGTVEFVRAPDLKAAAFEERVASIHGLISLGVGSIVGVEPKVPPEMALKLFREGYLKVTAPHFWAENYYAAGDAIARVEGRTVYLSLKRQELDAQE</sequence>
<gene>
    <name evidence="1" type="ORF">SCMU_22290</name>
</gene>
<dbReference type="EMBL" id="AP024525">
    <property type="protein sequence ID" value="BCT76387.1"/>
    <property type="molecule type" value="Genomic_DNA"/>
</dbReference>
<proteinExistence type="predicted"/>
<dbReference type="Proteomes" id="UP001319861">
    <property type="component" value="Chromosome"/>
</dbReference>
<keyword evidence="2" id="KW-1185">Reference proteome</keyword>
<protein>
    <recommendedName>
        <fullName evidence="3">PRC-barrel domain-containing protein</fullName>
    </recommendedName>
</protein>
<evidence type="ECO:0000313" key="2">
    <source>
        <dbReference type="Proteomes" id="UP001319861"/>
    </source>
</evidence>